<gene>
    <name evidence="1" type="ORF">Tco_0840420</name>
</gene>
<comment type="caution">
    <text evidence="1">The sequence shown here is derived from an EMBL/GenBank/DDBJ whole genome shotgun (WGS) entry which is preliminary data.</text>
</comment>
<protein>
    <submittedName>
        <fullName evidence="1">Uncharacterized protein</fullName>
    </submittedName>
</protein>
<keyword evidence="2" id="KW-1185">Reference proteome</keyword>
<reference evidence="1" key="1">
    <citation type="journal article" date="2022" name="Int. J. Mol. Sci.">
        <title>Draft Genome of Tanacetum Coccineum: Genomic Comparison of Closely Related Tanacetum-Family Plants.</title>
        <authorList>
            <person name="Yamashiro T."/>
            <person name="Shiraishi A."/>
            <person name="Nakayama K."/>
            <person name="Satake H."/>
        </authorList>
    </citation>
    <scope>NUCLEOTIDE SEQUENCE</scope>
</reference>
<dbReference type="EMBL" id="BQNB010012628">
    <property type="protein sequence ID" value="GJT05958.1"/>
    <property type="molecule type" value="Genomic_DNA"/>
</dbReference>
<dbReference type="Proteomes" id="UP001151760">
    <property type="component" value="Unassembled WGS sequence"/>
</dbReference>
<organism evidence="1 2">
    <name type="scientific">Tanacetum coccineum</name>
    <dbReference type="NCBI Taxonomy" id="301880"/>
    <lineage>
        <taxon>Eukaryota</taxon>
        <taxon>Viridiplantae</taxon>
        <taxon>Streptophyta</taxon>
        <taxon>Embryophyta</taxon>
        <taxon>Tracheophyta</taxon>
        <taxon>Spermatophyta</taxon>
        <taxon>Magnoliopsida</taxon>
        <taxon>eudicotyledons</taxon>
        <taxon>Gunneridae</taxon>
        <taxon>Pentapetalae</taxon>
        <taxon>asterids</taxon>
        <taxon>campanulids</taxon>
        <taxon>Asterales</taxon>
        <taxon>Asteraceae</taxon>
        <taxon>Asteroideae</taxon>
        <taxon>Anthemideae</taxon>
        <taxon>Anthemidinae</taxon>
        <taxon>Tanacetum</taxon>
    </lineage>
</organism>
<evidence type="ECO:0000313" key="2">
    <source>
        <dbReference type="Proteomes" id="UP001151760"/>
    </source>
</evidence>
<reference evidence="1" key="2">
    <citation type="submission" date="2022-01" db="EMBL/GenBank/DDBJ databases">
        <authorList>
            <person name="Yamashiro T."/>
            <person name="Shiraishi A."/>
            <person name="Satake H."/>
            <person name="Nakayama K."/>
        </authorList>
    </citation>
    <scope>NUCLEOTIDE SEQUENCE</scope>
</reference>
<sequence>MVTPEYKKIEQYIWGLTPKIQGNVTSSKLTTIHYAIRMAYHLLDQVVRAKVARDADNKRKCKDDDRIIFGQNKRHEVVRAYAVRSSDKKGYVGTLRVCDKCKLYHHHGYAFISSYFSGVAPYNDVILEDLQTKHAFKPAPSLSHNHHLISSSNVVLYMIKSFPHGTSCRRDELCAQHLVDCLSGSGVAIYDELVSSITQVVNLFLDGNVLRYWVNILPVPLSRR</sequence>
<accession>A0ABQ5AXF3</accession>
<proteinExistence type="predicted"/>
<evidence type="ECO:0000313" key="1">
    <source>
        <dbReference type="EMBL" id="GJT05958.1"/>
    </source>
</evidence>
<name>A0ABQ5AXF3_9ASTR</name>